<dbReference type="Gene3D" id="3.40.50.2300">
    <property type="match status" value="1"/>
</dbReference>
<reference evidence="7 8" key="1">
    <citation type="submission" date="2013-12" db="EMBL/GenBank/DDBJ databases">
        <authorList>
            <consortium name="DOE Joint Genome Institute"/>
            <person name="Smidt H."/>
            <person name="Huntemann M."/>
            <person name="Han J."/>
            <person name="Chen A."/>
            <person name="Kyrpides N."/>
            <person name="Mavromatis K."/>
            <person name="Markowitz V."/>
            <person name="Palaniappan K."/>
            <person name="Ivanova N."/>
            <person name="Schaumberg A."/>
            <person name="Pati A."/>
            <person name="Liolios K."/>
            <person name="Nordberg H.P."/>
            <person name="Cantor M.N."/>
            <person name="Hua S.X."/>
            <person name="Woyke T."/>
        </authorList>
    </citation>
    <scope>NUCLEOTIDE SEQUENCE [LARGE SCALE GENOMIC DNA]</scope>
    <source>
        <strain evidence="8">DSM 15288</strain>
    </source>
</reference>
<dbReference type="PANTHER" id="PTHR44591">
    <property type="entry name" value="STRESS RESPONSE REGULATOR PROTEIN 1"/>
    <property type="match status" value="1"/>
</dbReference>
<dbReference type="CDD" id="cd00156">
    <property type="entry name" value="REC"/>
    <property type="match status" value="1"/>
</dbReference>
<evidence type="ECO:0000256" key="1">
    <source>
        <dbReference type="ARBA" id="ARBA00018672"/>
    </source>
</evidence>
<dbReference type="Pfam" id="PF00072">
    <property type="entry name" value="Response_reg"/>
    <property type="match status" value="1"/>
</dbReference>
<dbReference type="HOGENOM" id="CLU_000445_69_8_9"/>
<evidence type="ECO:0000256" key="4">
    <source>
        <dbReference type="ARBA" id="ARBA00024867"/>
    </source>
</evidence>
<comment type="function">
    <text evidence="4">May play the central regulatory role in sporulation. It may be an element of the effector pathway responsible for the activation of sporulation genes in response to nutritional stress. Spo0A may act in concert with spo0H (a sigma factor) to control the expression of some genes that are critical to the sporulation process.</text>
</comment>
<dbReference type="SUPFAM" id="SSF52172">
    <property type="entry name" value="CheY-like"/>
    <property type="match status" value="1"/>
</dbReference>
<accession>W0EG06</accession>
<protein>
    <recommendedName>
        <fullName evidence="1">Stage 0 sporulation protein A homolog</fullName>
    </recommendedName>
</protein>
<dbReference type="InterPro" id="IPR001789">
    <property type="entry name" value="Sig_transdc_resp-reg_receiver"/>
</dbReference>
<keyword evidence="2" id="KW-0597">Phosphoprotein</keyword>
<organism evidence="7 8">
    <name type="scientific">Desulfitobacterium metallireducens DSM 15288</name>
    <dbReference type="NCBI Taxonomy" id="871968"/>
    <lineage>
        <taxon>Bacteria</taxon>
        <taxon>Bacillati</taxon>
        <taxon>Bacillota</taxon>
        <taxon>Clostridia</taxon>
        <taxon>Eubacteriales</taxon>
        <taxon>Desulfitobacteriaceae</taxon>
        <taxon>Desulfitobacterium</taxon>
    </lineage>
</organism>
<dbReference type="GO" id="GO:0003677">
    <property type="term" value="F:DNA binding"/>
    <property type="evidence" value="ECO:0007669"/>
    <property type="project" value="UniProtKB-KW"/>
</dbReference>
<dbReference type="OrthoDB" id="9808843at2"/>
<keyword evidence="8" id="KW-1185">Reference proteome</keyword>
<dbReference type="PROSITE" id="PS50110">
    <property type="entry name" value="RESPONSE_REGULATORY"/>
    <property type="match status" value="1"/>
</dbReference>
<gene>
    <name evidence="7" type="ORF">DESME_13960</name>
</gene>
<keyword evidence="7" id="KW-0238">DNA-binding</keyword>
<evidence type="ECO:0000256" key="5">
    <source>
        <dbReference type="PROSITE-ProRule" id="PRU00169"/>
    </source>
</evidence>
<dbReference type="GO" id="GO:0000160">
    <property type="term" value="P:phosphorelay signal transduction system"/>
    <property type="evidence" value="ECO:0007669"/>
    <property type="project" value="UniProtKB-KW"/>
</dbReference>
<name>W0EG06_9FIRM</name>
<dbReference type="RefSeq" id="WP_006715733.1">
    <property type="nucleotide sequence ID" value="NZ_CP007032.1"/>
</dbReference>
<dbReference type="KEGG" id="dmt:DESME_13960"/>
<evidence type="ECO:0000256" key="2">
    <source>
        <dbReference type="ARBA" id="ARBA00022553"/>
    </source>
</evidence>
<dbReference type="AlphaFoldDB" id="W0EG06"/>
<evidence type="ECO:0000259" key="6">
    <source>
        <dbReference type="PROSITE" id="PS50110"/>
    </source>
</evidence>
<evidence type="ECO:0000256" key="3">
    <source>
        <dbReference type="ARBA" id="ARBA00023012"/>
    </source>
</evidence>
<dbReference type="EMBL" id="CP007032">
    <property type="protein sequence ID" value="AHF08011.1"/>
    <property type="molecule type" value="Genomic_DNA"/>
</dbReference>
<dbReference type="InterPro" id="IPR011006">
    <property type="entry name" value="CheY-like_superfamily"/>
</dbReference>
<dbReference type="PANTHER" id="PTHR44591:SF14">
    <property type="entry name" value="PROTEIN PILG"/>
    <property type="match status" value="1"/>
</dbReference>
<dbReference type="SMART" id="SM00448">
    <property type="entry name" value="REC"/>
    <property type="match status" value="1"/>
</dbReference>
<proteinExistence type="predicted"/>
<dbReference type="InterPro" id="IPR050595">
    <property type="entry name" value="Bact_response_regulator"/>
</dbReference>
<evidence type="ECO:0000313" key="8">
    <source>
        <dbReference type="Proteomes" id="UP000010847"/>
    </source>
</evidence>
<feature type="domain" description="Response regulatory" evidence="6">
    <location>
        <begin position="4"/>
        <end position="119"/>
    </location>
</feature>
<sequence length="122" mass="13448">MSGYLLVVEQENSTRMRLQEILQNSGFVTKAASSGDEGLRLSFSDDKPSLIILEWQMPVLTGLEILTLLKLNERSKAIPVIMVGGEQQWEEQARKAGAYSFLTKPIASNTLLLNIRGALGLV</sequence>
<dbReference type="eggNOG" id="COG0745">
    <property type="taxonomic scope" value="Bacteria"/>
</dbReference>
<comment type="caution">
    <text evidence="5">Lacks conserved residue(s) required for the propagation of feature annotation.</text>
</comment>
<dbReference type="STRING" id="871968.DESME_13960"/>
<dbReference type="Proteomes" id="UP000010847">
    <property type="component" value="Chromosome"/>
</dbReference>
<evidence type="ECO:0000313" key="7">
    <source>
        <dbReference type="EMBL" id="AHF08011.1"/>
    </source>
</evidence>
<keyword evidence="3" id="KW-0902">Two-component regulatory system</keyword>